<dbReference type="InterPro" id="IPR051532">
    <property type="entry name" value="Ester_Hydrolysis_Enzymes"/>
</dbReference>
<dbReference type="PANTHER" id="PTHR30383:SF2">
    <property type="entry name" value="CELLULOSE-BINDING PROTEIN"/>
    <property type="match status" value="1"/>
</dbReference>
<sequence length="452" mass="49766">MLQLYAFINFYLFRYLLVFFFATTATPSIAQYKLMVLGNSITQGNATHPGYRYELWKMLVDAQIDVELVGSHDVNEGGLSPVQGTVYNGKTYTNRNEGHWGWSADEILDGRDGKGNLAAWLQGYTPDIVLLHLGTNDMFRQCGTAESPRRACYQETINELKEVIKLIRGKNPATTFYVAKLIPAYEQVAGPWAAGNIQELNDRIPGFVQQMNSAASPVILVDQYAGFNATTGADTHDGIHPNASGELKMAQKWFAAIEPAITPFPVELTSFSARSTSQGSIQLTWHTASEDDNAYFEVQRSKDAADFAPLGRVSGAGTSHIPRTYSFEDTTATAGALYYRLKQVDGDGGDSYSKVVFAERELQNQKLQVYPTSSGGGRHVTVHLQHHQPGSEVGIKVFTSSGQLVKEFRKRVSSGGSLVEHVKVHDLQGAGLYLVKVHSEGRQLEGKFVLEE</sequence>
<dbReference type="InterPro" id="IPR036514">
    <property type="entry name" value="SGNH_hydro_sf"/>
</dbReference>
<keyword evidence="4" id="KW-1185">Reference proteome</keyword>
<protein>
    <recommendedName>
        <fullName evidence="2">SGNH hydrolase-type esterase domain-containing protein</fullName>
    </recommendedName>
</protein>
<evidence type="ECO:0000313" key="4">
    <source>
        <dbReference type="Proteomes" id="UP001500552"/>
    </source>
</evidence>
<gene>
    <name evidence="3" type="ORF">GCM10023188_20770</name>
</gene>
<evidence type="ECO:0000313" key="3">
    <source>
        <dbReference type="EMBL" id="GAA4432306.1"/>
    </source>
</evidence>
<dbReference type="CDD" id="cd01833">
    <property type="entry name" value="XynB_like"/>
    <property type="match status" value="1"/>
</dbReference>
<keyword evidence="1" id="KW-0472">Membrane</keyword>
<dbReference type="PANTHER" id="PTHR30383">
    <property type="entry name" value="THIOESTERASE 1/PROTEASE 1/LYSOPHOSPHOLIPASE L1"/>
    <property type="match status" value="1"/>
</dbReference>
<keyword evidence="1" id="KW-1133">Transmembrane helix</keyword>
<dbReference type="Pfam" id="PF13472">
    <property type="entry name" value="Lipase_GDSL_2"/>
    <property type="match status" value="1"/>
</dbReference>
<keyword evidence="1" id="KW-0812">Transmembrane</keyword>
<feature type="transmembrane region" description="Helical" evidence="1">
    <location>
        <begin position="12"/>
        <end position="30"/>
    </location>
</feature>
<name>A0ABP8LNU7_9BACT</name>
<evidence type="ECO:0000259" key="2">
    <source>
        <dbReference type="Pfam" id="PF13472"/>
    </source>
</evidence>
<dbReference type="Gene3D" id="2.60.40.10">
    <property type="entry name" value="Immunoglobulins"/>
    <property type="match status" value="1"/>
</dbReference>
<dbReference type="InterPro" id="IPR013830">
    <property type="entry name" value="SGNH_hydro"/>
</dbReference>
<comment type="caution">
    <text evidence="3">The sequence shown here is derived from an EMBL/GenBank/DDBJ whole genome shotgun (WGS) entry which is preliminary data.</text>
</comment>
<dbReference type="EMBL" id="BAABHC010000011">
    <property type="protein sequence ID" value="GAA4432306.1"/>
    <property type="molecule type" value="Genomic_DNA"/>
</dbReference>
<feature type="domain" description="SGNH hydrolase-type esterase" evidence="2">
    <location>
        <begin position="36"/>
        <end position="245"/>
    </location>
</feature>
<proteinExistence type="predicted"/>
<dbReference type="InterPro" id="IPR013783">
    <property type="entry name" value="Ig-like_fold"/>
</dbReference>
<dbReference type="Proteomes" id="UP001500552">
    <property type="component" value="Unassembled WGS sequence"/>
</dbReference>
<organism evidence="3 4">
    <name type="scientific">Pontibacter saemangeumensis</name>
    <dbReference type="NCBI Taxonomy" id="1084525"/>
    <lineage>
        <taxon>Bacteria</taxon>
        <taxon>Pseudomonadati</taxon>
        <taxon>Bacteroidota</taxon>
        <taxon>Cytophagia</taxon>
        <taxon>Cytophagales</taxon>
        <taxon>Hymenobacteraceae</taxon>
        <taxon>Pontibacter</taxon>
    </lineage>
</organism>
<dbReference type="SUPFAM" id="SSF52266">
    <property type="entry name" value="SGNH hydrolase"/>
    <property type="match status" value="1"/>
</dbReference>
<reference evidence="4" key="1">
    <citation type="journal article" date="2019" name="Int. J. Syst. Evol. Microbiol.">
        <title>The Global Catalogue of Microorganisms (GCM) 10K type strain sequencing project: providing services to taxonomists for standard genome sequencing and annotation.</title>
        <authorList>
            <consortium name="The Broad Institute Genomics Platform"/>
            <consortium name="The Broad Institute Genome Sequencing Center for Infectious Disease"/>
            <person name="Wu L."/>
            <person name="Ma J."/>
        </authorList>
    </citation>
    <scope>NUCLEOTIDE SEQUENCE [LARGE SCALE GENOMIC DNA]</scope>
    <source>
        <strain evidence="4">JCM 17926</strain>
    </source>
</reference>
<accession>A0ABP8LNU7</accession>
<dbReference type="RefSeq" id="WP_345158848.1">
    <property type="nucleotide sequence ID" value="NZ_BAABHC010000011.1"/>
</dbReference>
<dbReference type="NCBIfam" id="TIGR04183">
    <property type="entry name" value="Por_Secre_tail"/>
    <property type="match status" value="1"/>
</dbReference>
<evidence type="ECO:0000256" key="1">
    <source>
        <dbReference type="SAM" id="Phobius"/>
    </source>
</evidence>
<dbReference type="InterPro" id="IPR026444">
    <property type="entry name" value="Secre_tail"/>
</dbReference>
<dbReference type="Gene3D" id="3.40.50.1110">
    <property type="entry name" value="SGNH hydrolase"/>
    <property type="match status" value="1"/>
</dbReference>